<dbReference type="EMBL" id="BSOZ01000036">
    <property type="protein sequence ID" value="GLS05139.1"/>
    <property type="molecule type" value="Genomic_DNA"/>
</dbReference>
<protein>
    <submittedName>
        <fullName evidence="2">VOC family protein</fullName>
    </submittedName>
</protein>
<feature type="domain" description="Glyoxalase/fosfomycin resistance/dioxygenase" evidence="1">
    <location>
        <begin position="4"/>
        <end position="132"/>
    </location>
</feature>
<organism evidence="2 3">
    <name type="scientific">Chitiniphilus shinanonensis</name>
    <dbReference type="NCBI Taxonomy" id="553088"/>
    <lineage>
        <taxon>Bacteria</taxon>
        <taxon>Pseudomonadati</taxon>
        <taxon>Pseudomonadota</taxon>
        <taxon>Betaproteobacteria</taxon>
        <taxon>Neisseriales</taxon>
        <taxon>Chitinibacteraceae</taxon>
        <taxon>Chitiniphilus</taxon>
    </lineage>
</organism>
<reference evidence="3" key="1">
    <citation type="journal article" date="2019" name="Int. J. Syst. Evol. Microbiol.">
        <title>The Global Catalogue of Microorganisms (GCM) 10K type strain sequencing project: providing services to taxonomists for standard genome sequencing and annotation.</title>
        <authorList>
            <consortium name="The Broad Institute Genomics Platform"/>
            <consortium name="The Broad Institute Genome Sequencing Center for Infectious Disease"/>
            <person name="Wu L."/>
            <person name="Ma J."/>
        </authorList>
    </citation>
    <scope>NUCLEOTIDE SEQUENCE [LARGE SCALE GENOMIC DNA]</scope>
    <source>
        <strain evidence="3">NBRC 104970</strain>
    </source>
</reference>
<evidence type="ECO:0000313" key="2">
    <source>
        <dbReference type="EMBL" id="GLS05139.1"/>
    </source>
</evidence>
<dbReference type="RefSeq" id="WP_018749404.1">
    <property type="nucleotide sequence ID" value="NZ_BSOZ01000036.1"/>
</dbReference>
<dbReference type="Gene3D" id="3.10.180.10">
    <property type="entry name" value="2,3-Dihydroxybiphenyl 1,2-Dioxygenase, domain 1"/>
    <property type="match status" value="1"/>
</dbReference>
<dbReference type="PANTHER" id="PTHR33990">
    <property type="entry name" value="PROTEIN YJDN-RELATED"/>
    <property type="match status" value="1"/>
</dbReference>
<dbReference type="SUPFAM" id="SSF54593">
    <property type="entry name" value="Glyoxalase/Bleomycin resistance protein/Dihydroxybiphenyl dioxygenase"/>
    <property type="match status" value="1"/>
</dbReference>
<proteinExistence type="predicted"/>
<evidence type="ECO:0000313" key="3">
    <source>
        <dbReference type="Proteomes" id="UP001156836"/>
    </source>
</evidence>
<dbReference type="InterPro" id="IPR029068">
    <property type="entry name" value="Glyas_Bleomycin-R_OHBP_Dase"/>
</dbReference>
<dbReference type="Proteomes" id="UP001156836">
    <property type="component" value="Unassembled WGS sequence"/>
</dbReference>
<comment type="caution">
    <text evidence="2">The sequence shown here is derived from an EMBL/GenBank/DDBJ whole genome shotgun (WGS) entry which is preliminary data.</text>
</comment>
<dbReference type="PANTHER" id="PTHR33990:SF1">
    <property type="entry name" value="PROTEIN YJDN"/>
    <property type="match status" value="1"/>
</dbReference>
<keyword evidence="3" id="KW-1185">Reference proteome</keyword>
<dbReference type="CDD" id="cd06588">
    <property type="entry name" value="PhnB_like"/>
    <property type="match status" value="1"/>
</dbReference>
<name>A0ABQ6BZJ6_9NEIS</name>
<dbReference type="InterPro" id="IPR004360">
    <property type="entry name" value="Glyas_Fos-R_dOase_dom"/>
</dbReference>
<gene>
    <name evidence="2" type="ORF">GCM10007860_22890</name>
</gene>
<dbReference type="InterPro" id="IPR028973">
    <property type="entry name" value="PhnB-like"/>
</dbReference>
<sequence>MPQLNAYLVFDGECAAAMRFYESVFGGTLSMTTQADALGDGEASADEDARILHARLVFAEGQRLMGSDCPPGMPYEGIKGFSLSLIYPGIDEAQRVFDALAVGGQVTMPMQRTYWAGAFGMLTDRFGTLWMVNGELIDP</sequence>
<dbReference type="Pfam" id="PF00903">
    <property type="entry name" value="Glyoxalase"/>
    <property type="match status" value="1"/>
</dbReference>
<accession>A0ABQ6BZJ6</accession>
<evidence type="ECO:0000259" key="1">
    <source>
        <dbReference type="Pfam" id="PF00903"/>
    </source>
</evidence>